<accession>A0A8J6HAA2</accession>
<dbReference type="PANTHER" id="PTHR10380">
    <property type="entry name" value="CUTICLE PROTEIN"/>
    <property type="match status" value="1"/>
</dbReference>
<dbReference type="EMBL" id="JABDTM020027727">
    <property type="protein sequence ID" value="KAH0810078.1"/>
    <property type="molecule type" value="Genomic_DNA"/>
</dbReference>
<evidence type="ECO:0000313" key="4">
    <source>
        <dbReference type="EMBL" id="KAH0810078.1"/>
    </source>
</evidence>
<keyword evidence="3" id="KW-0732">Signal</keyword>
<dbReference type="InterPro" id="IPR000618">
    <property type="entry name" value="Insect_cuticle"/>
</dbReference>
<proteinExistence type="predicted"/>
<dbReference type="Proteomes" id="UP000719412">
    <property type="component" value="Unassembled WGS sequence"/>
</dbReference>
<name>A0A8J6HAA2_TENMO</name>
<keyword evidence="1 2" id="KW-0193">Cuticle</keyword>
<dbReference type="AlphaFoldDB" id="A0A8J6HAA2"/>
<keyword evidence="5" id="KW-1185">Reference proteome</keyword>
<dbReference type="GO" id="GO:0008010">
    <property type="term" value="F:structural constituent of chitin-based larval cuticle"/>
    <property type="evidence" value="ECO:0007669"/>
    <property type="project" value="TreeGrafter"/>
</dbReference>
<protein>
    <submittedName>
        <fullName evidence="4">Uncharacterized protein</fullName>
    </submittedName>
</protein>
<sequence>MKIIVGVLVLFALTEAAPQSEHVPIVRQDNEVNPDGTHSYLYETGNGIYEDQQGYPKGPEGQAVQGQFQYQSPEGQVIRLVYTADENGYRPQGDHLPTPPPIPPAIQRALEYLATLPPQKDDVADSNYRGKCEVVLSLLTFCLGQNIDEQHAKTVREVNEVNPDGSYNYAFETENQIFAEQQGFLKDENTQVIQGQYQFTTPEGQVIRLAYVADENGFHPQGEHLPTPPPIPPEIQRALDYLSTLPTNN</sequence>
<evidence type="ECO:0000313" key="5">
    <source>
        <dbReference type="Proteomes" id="UP000719412"/>
    </source>
</evidence>
<dbReference type="PRINTS" id="PR00947">
    <property type="entry name" value="CUTICLE"/>
</dbReference>
<evidence type="ECO:0000256" key="3">
    <source>
        <dbReference type="SAM" id="SignalP"/>
    </source>
</evidence>
<reference evidence="4" key="1">
    <citation type="journal article" date="2020" name="J Insects Food Feed">
        <title>The yellow mealworm (Tenebrio molitor) genome: a resource for the emerging insects as food and feed industry.</title>
        <authorList>
            <person name="Eriksson T."/>
            <person name="Andere A."/>
            <person name="Kelstrup H."/>
            <person name="Emery V."/>
            <person name="Picard C."/>
        </authorList>
    </citation>
    <scope>NUCLEOTIDE SEQUENCE</scope>
    <source>
        <strain evidence="4">Stoneville</strain>
        <tissue evidence="4">Whole head</tissue>
    </source>
</reference>
<comment type="caution">
    <text evidence="4">The sequence shown here is derived from an EMBL/GenBank/DDBJ whole genome shotgun (WGS) entry which is preliminary data.</text>
</comment>
<organism evidence="4 5">
    <name type="scientific">Tenebrio molitor</name>
    <name type="common">Yellow mealworm beetle</name>
    <dbReference type="NCBI Taxonomy" id="7067"/>
    <lineage>
        <taxon>Eukaryota</taxon>
        <taxon>Metazoa</taxon>
        <taxon>Ecdysozoa</taxon>
        <taxon>Arthropoda</taxon>
        <taxon>Hexapoda</taxon>
        <taxon>Insecta</taxon>
        <taxon>Pterygota</taxon>
        <taxon>Neoptera</taxon>
        <taxon>Endopterygota</taxon>
        <taxon>Coleoptera</taxon>
        <taxon>Polyphaga</taxon>
        <taxon>Cucujiformia</taxon>
        <taxon>Tenebrionidae</taxon>
        <taxon>Tenebrio</taxon>
    </lineage>
</organism>
<feature type="signal peptide" evidence="3">
    <location>
        <begin position="1"/>
        <end position="16"/>
    </location>
</feature>
<dbReference type="InterPro" id="IPR031311">
    <property type="entry name" value="CHIT_BIND_RR_consensus"/>
</dbReference>
<gene>
    <name evidence="4" type="ORF">GEV33_012711</name>
</gene>
<evidence type="ECO:0000256" key="1">
    <source>
        <dbReference type="ARBA" id="ARBA00022460"/>
    </source>
</evidence>
<evidence type="ECO:0000256" key="2">
    <source>
        <dbReference type="PROSITE-ProRule" id="PRU00497"/>
    </source>
</evidence>
<feature type="chain" id="PRO_5035209490" evidence="3">
    <location>
        <begin position="17"/>
        <end position="249"/>
    </location>
</feature>
<dbReference type="PANTHER" id="PTHR10380:SF241">
    <property type="entry name" value="CUTICULAR PROTEIN 47EG-RELATED"/>
    <property type="match status" value="1"/>
</dbReference>
<dbReference type="GO" id="GO:0062129">
    <property type="term" value="C:chitin-based extracellular matrix"/>
    <property type="evidence" value="ECO:0007669"/>
    <property type="project" value="TreeGrafter"/>
</dbReference>
<dbReference type="Pfam" id="PF00379">
    <property type="entry name" value="Chitin_bind_4"/>
    <property type="match status" value="2"/>
</dbReference>
<dbReference type="PROSITE" id="PS00233">
    <property type="entry name" value="CHIT_BIND_RR_1"/>
    <property type="match status" value="2"/>
</dbReference>
<dbReference type="InterPro" id="IPR050468">
    <property type="entry name" value="Cuticle_Struct_Prot"/>
</dbReference>
<reference evidence="4" key="2">
    <citation type="submission" date="2021-08" db="EMBL/GenBank/DDBJ databases">
        <authorList>
            <person name="Eriksson T."/>
        </authorList>
    </citation>
    <scope>NUCLEOTIDE SEQUENCE</scope>
    <source>
        <strain evidence="4">Stoneville</strain>
        <tissue evidence="4">Whole head</tissue>
    </source>
</reference>
<dbReference type="PROSITE" id="PS51155">
    <property type="entry name" value="CHIT_BIND_RR_2"/>
    <property type="match status" value="2"/>
</dbReference>